<organism evidence="1 2">
    <name type="scientific">Ancylostoma ceylanicum</name>
    <dbReference type="NCBI Taxonomy" id="53326"/>
    <lineage>
        <taxon>Eukaryota</taxon>
        <taxon>Metazoa</taxon>
        <taxon>Ecdysozoa</taxon>
        <taxon>Nematoda</taxon>
        <taxon>Chromadorea</taxon>
        <taxon>Rhabditida</taxon>
        <taxon>Rhabditina</taxon>
        <taxon>Rhabditomorpha</taxon>
        <taxon>Strongyloidea</taxon>
        <taxon>Ancylostomatidae</taxon>
        <taxon>Ancylostomatinae</taxon>
        <taxon>Ancylostoma</taxon>
    </lineage>
</organism>
<reference evidence="2" key="1">
    <citation type="journal article" date="2015" name="Nat. Genet.">
        <title>The genome and transcriptome of the zoonotic hookworm Ancylostoma ceylanicum identify infection-specific gene families.</title>
        <authorList>
            <person name="Schwarz E.M."/>
            <person name="Hu Y."/>
            <person name="Antoshechkin I."/>
            <person name="Miller M.M."/>
            <person name="Sternberg P.W."/>
            <person name="Aroian R.V."/>
        </authorList>
    </citation>
    <scope>NUCLEOTIDE SEQUENCE</scope>
    <source>
        <strain evidence="2">HY135</strain>
    </source>
</reference>
<protein>
    <submittedName>
        <fullName evidence="1">Uncharacterized protein</fullName>
    </submittedName>
</protein>
<accession>A0A016SE11</accession>
<name>A0A016SE11_9BILA</name>
<comment type="caution">
    <text evidence="1">The sequence shown here is derived from an EMBL/GenBank/DDBJ whole genome shotgun (WGS) entry which is preliminary data.</text>
</comment>
<dbReference type="Proteomes" id="UP000024635">
    <property type="component" value="Unassembled WGS sequence"/>
</dbReference>
<gene>
    <name evidence="1" type="primary">Acey_s0245.g3567</name>
    <name evidence="1" type="ORF">Y032_0245g3567</name>
</gene>
<proteinExistence type="predicted"/>
<keyword evidence="2" id="KW-1185">Reference proteome</keyword>
<sequence>MWRVIIASRAEFASYSDHHFPSSQEKLPQEAAFPKIYFERQNHRRRPCINQLPSLDRSTDQFNLDIVVFNWVTAQHTYW</sequence>
<evidence type="ECO:0000313" key="1">
    <source>
        <dbReference type="EMBL" id="EYB88561.1"/>
    </source>
</evidence>
<evidence type="ECO:0000313" key="2">
    <source>
        <dbReference type="Proteomes" id="UP000024635"/>
    </source>
</evidence>
<dbReference type="EMBL" id="JARK01001581">
    <property type="protein sequence ID" value="EYB88561.1"/>
    <property type="molecule type" value="Genomic_DNA"/>
</dbReference>
<dbReference type="AlphaFoldDB" id="A0A016SE11"/>